<dbReference type="EMBL" id="JAHWXQ010000004">
    <property type="protein sequence ID" value="MBW3366222.1"/>
    <property type="molecule type" value="Genomic_DNA"/>
</dbReference>
<evidence type="ECO:0000313" key="2">
    <source>
        <dbReference type="Proteomes" id="UP000774935"/>
    </source>
</evidence>
<dbReference type="RefSeq" id="WP_199110758.1">
    <property type="nucleotide sequence ID" value="NZ_JAHWXQ010000004.1"/>
</dbReference>
<gene>
    <name evidence="1" type="ORF">KYK27_14260</name>
</gene>
<proteinExistence type="predicted"/>
<dbReference type="Proteomes" id="UP000774935">
    <property type="component" value="Unassembled WGS sequence"/>
</dbReference>
<protein>
    <submittedName>
        <fullName evidence="1">Uncharacterized protein</fullName>
    </submittedName>
</protein>
<evidence type="ECO:0000313" key="1">
    <source>
        <dbReference type="EMBL" id="MBW3366222.1"/>
    </source>
</evidence>
<accession>A0ABS6XE15</accession>
<name>A0ABS6XE15_9BACT</name>
<keyword evidence="2" id="KW-1185">Reference proteome</keyword>
<reference evidence="1 2" key="1">
    <citation type="submission" date="2021-07" db="EMBL/GenBank/DDBJ databases">
        <authorList>
            <person name="Kim M.K."/>
        </authorList>
    </citation>
    <scope>NUCLEOTIDE SEQUENCE [LARGE SCALE GENOMIC DNA]</scope>
    <source>
        <strain evidence="1 2">HLY7-15</strain>
    </source>
</reference>
<sequence>MNIKVPVPQGSKRYVISLTDILRIENRSLSFFGAGAHNLYIFEKTSKGDELFSLYSYGHKQDMLTAFSIINSLLAKISKEPVMLELEPMD</sequence>
<comment type="caution">
    <text evidence="1">The sequence shown here is derived from an EMBL/GenBank/DDBJ whole genome shotgun (WGS) entry which is preliminary data.</text>
</comment>
<organism evidence="1 2">
    <name type="scientific">Pontibacter populi</name>
    <dbReference type="NCBI Taxonomy" id="890055"/>
    <lineage>
        <taxon>Bacteria</taxon>
        <taxon>Pseudomonadati</taxon>
        <taxon>Bacteroidota</taxon>
        <taxon>Cytophagia</taxon>
        <taxon>Cytophagales</taxon>
        <taxon>Hymenobacteraceae</taxon>
        <taxon>Pontibacter</taxon>
    </lineage>
</organism>